<dbReference type="InterPro" id="IPR011009">
    <property type="entry name" value="Kinase-like_dom_sf"/>
</dbReference>
<dbReference type="SUPFAM" id="SSF56112">
    <property type="entry name" value="Protein kinase-like (PK-like)"/>
    <property type="match status" value="1"/>
</dbReference>
<reference evidence="3" key="1">
    <citation type="submission" date="2022-04" db="EMBL/GenBank/DDBJ databases">
        <authorList>
            <person name="Seo M.-J."/>
        </authorList>
    </citation>
    <scope>NUCLEOTIDE SEQUENCE</scope>
    <source>
        <strain evidence="3">MBLB2552</strain>
    </source>
</reference>
<feature type="binding site" evidence="1">
    <location>
        <position position="58"/>
    </location>
    <ligand>
        <name>ATP</name>
        <dbReference type="ChEBI" id="CHEBI:30616"/>
    </ligand>
</feature>
<keyword evidence="1" id="KW-0547">Nucleotide-binding</keyword>
<feature type="domain" description="Protein kinase" evidence="2">
    <location>
        <begin position="29"/>
        <end position="286"/>
    </location>
</feature>
<dbReference type="Proteomes" id="UP001139534">
    <property type="component" value="Unassembled WGS sequence"/>
</dbReference>
<dbReference type="PANTHER" id="PTHR24347">
    <property type="entry name" value="SERINE/THREONINE-PROTEIN KINASE"/>
    <property type="match status" value="1"/>
</dbReference>
<gene>
    <name evidence="3" type="ORF">M0651_23555</name>
</gene>
<dbReference type="PROSITE" id="PS00107">
    <property type="entry name" value="PROTEIN_KINASE_ATP"/>
    <property type="match status" value="1"/>
</dbReference>
<dbReference type="CDD" id="cd00180">
    <property type="entry name" value="PKc"/>
    <property type="match status" value="1"/>
</dbReference>
<dbReference type="EMBL" id="JALPRK010000040">
    <property type="protein sequence ID" value="MCK8490144.1"/>
    <property type="molecule type" value="Genomic_DNA"/>
</dbReference>
<keyword evidence="4" id="KW-1185">Reference proteome</keyword>
<dbReference type="GO" id="GO:0005524">
    <property type="term" value="F:ATP binding"/>
    <property type="evidence" value="ECO:0007669"/>
    <property type="project" value="UniProtKB-UniRule"/>
</dbReference>
<keyword evidence="1" id="KW-0067">ATP-binding</keyword>
<keyword evidence="3" id="KW-0808">Transferase</keyword>
<sequence length="286" mass="33024">MRLISFFSSFAEAWRDYRADSGMQLANRYTVRELIGEGSYGLTYKCTNEADGSIVAVKQARPSKGEYAKQLLSQEARILKTLHHPRIPGYRDQFEEGRNSYLVMSYIKGDTLEDLIFGQGRRYDEAESVRITLQLLERVDYIHRQGFVHLDLRIPNVIFQEEELYLIDFGLARGIGASPLALPPQRRWRHLEQAASRAFIPAEPQTDLEDVGHFLLFLLYSTFDAKRQSSRPTNASNEHPKSSWKDELNLTVELKTRIERLLQLREPYAHVSEAIADLKALRSLHR</sequence>
<keyword evidence="3" id="KW-0418">Kinase</keyword>
<dbReference type="GO" id="GO:0004672">
    <property type="term" value="F:protein kinase activity"/>
    <property type="evidence" value="ECO:0007669"/>
    <property type="project" value="InterPro"/>
</dbReference>
<evidence type="ECO:0000313" key="3">
    <source>
        <dbReference type="EMBL" id="MCK8490144.1"/>
    </source>
</evidence>
<evidence type="ECO:0000256" key="1">
    <source>
        <dbReference type="PROSITE-ProRule" id="PRU10141"/>
    </source>
</evidence>
<accession>A0A9X2BRJ1</accession>
<dbReference type="AlphaFoldDB" id="A0A9X2BRJ1"/>
<dbReference type="Pfam" id="PF00069">
    <property type="entry name" value="Pkinase"/>
    <property type="match status" value="1"/>
</dbReference>
<dbReference type="InterPro" id="IPR017441">
    <property type="entry name" value="Protein_kinase_ATP_BS"/>
</dbReference>
<comment type="caution">
    <text evidence="3">The sequence shown here is derived from an EMBL/GenBank/DDBJ whole genome shotgun (WGS) entry which is preliminary data.</text>
</comment>
<evidence type="ECO:0000259" key="2">
    <source>
        <dbReference type="PROSITE" id="PS50011"/>
    </source>
</evidence>
<dbReference type="InterPro" id="IPR000719">
    <property type="entry name" value="Prot_kinase_dom"/>
</dbReference>
<name>A0A9X2BRJ1_9BACL</name>
<evidence type="ECO:0000313" key="4">
    <source>
        <dbReference type="Proteomes" id="UP001139534"/>
    </source>
</evidence>
<protein>
    <submittedName>
        <fullName evidence="3">Protein kinase family protein</fullName>
    </submittedName>
</protein>
<dbReference type="RefSeq" id="WP_248554105.1">
    <property type="nucleotide sequence ID" value="NZ_JALPRK010000040.1"/>
</dbReference>
<organism evidence="3 4">
    <name type="scientific">Paenibacillus mellifer</name>
    <dbReference type="NCBI Taxonomy" id="2937794"/>
    <lineage>
        <taxon>Bacteria</taxon>
        <taxon>Bacillati</taxon>
        <taxon>Bacillota</taxon>
        <taxon>Bacilli</taxon>
        <taxon>Bacillales</taxon>
        <taxon>Paenibacillaceae</taxon>
        <taxon>Paenibacillus</taxon>
    </lineage>
</organism>
<proteinExistence type="predicted"/>
<dbReference type="Gene3D" id="1.10.510.10">
    <property type="entry name" value="Transferase(Phosphotransferase) domain 1"/>
    <property type="match status" value="1"/>
</dbReference>
<dbReference type="PROSITE" id="PS50011">
    <property type="entry name" value="PROTEIN_KINASE_DOM"/>
    <property type="match status" value="1"/>
</dbReference>